<sequence>MFFSRGKQTSASLNTLIASAQNGNAEAFGEIYDQYIERIYRFVYFKVGRKEIAEDLTQNIFMKALENLGKYRNEGGFDAWIFAISRNTVIDYYRTKRADISLDLVKEPPAADNTQSLEIKEEFEQVFKVLQDLSEAEQEVIILHSIEQYSFSEIAEITDRTEEYLRVLKHRALKKLKEELDYGK</sequence>
<protein>
    <recommendedName>
        <fullName evidence="10">RNA polymerase subunit sigma-24</fullName>
    </recommendedName>
</protein>
<name>A0A1G1W4Y9_9BACT</name>
<feature type="domain" description="RNA polymerase sigma-70 region 4" evidence="7">
    <location>
        <begin position="129"/>
        <end position="178"/>
    </location>
</feature>
<evidence type="ECO:0000256" key="5">
    <source>
        <dbReference type="ARBA" id="ARBA00023163"/>
    </source>
</evidence>
<evidence type="ECO:0000256" key="2">
    <source>
        <dbReference type="ARBA" id="ARBA00023015"/>
    </source>
</evidence>
<dbReference type="Gene3D" id="1.10.1740.10">
    <property type="match status" value="1"/>
</dbReference>
<accession>A0A1G1W4Y9</accession>
<evidence type="ECO:0000313" key="9">
    <source>
        <dbReference type="Proteomes" id="UP000176631"/>
    </source>
</evidence>
<dbReference type="InterPro" id="IPR039425">
    <property type="entry name" value="RNA_pol_sigma-70-like"/>
</dbReference>
<evidence type="ECO:0000256" key="1">
    <source>
        <dbReference type="ARBA" id="ARBA00010641"/>
    </source>
</evidence>
<evidence type="ECO:0000259" key="6">
    <source>
        <dbReference type="Pfam" id="PF04542"/>
    </source>
</evidence>
<keyword evidence="4" id="KW-0238">DNA-binding</keyword>
<gene>
    <name evidence="8" type="ORF">A2172_05275</name>
</gene>
<dbReference type="GO" id="GO:0016987">
    <property type="term" value="F:sigma factor activity"/>
    <property type="evidence" value="ECO:0007669"/>
    <property type="project" value="UniProtKB-KW"/>
</dbReference>
<dbReference type="CDD" id="cd06171">
    <property type="entry name" value="Sigma70_r4"/>
    <property type="match status" value="1"/>
</dbReference>
<dbReference type="Pfam" id="PF04545">
    <property type="entry name" value="Sigma70_r4"/>
    <property type="match status" value="1"/>
</dbReference>
<dbReference type="Pfam" id="PF04542">
    <property type="entry name" value="Sigma70_r2"/>
    <property type="match status" value="1"/>
</dbReference>
<comment type="caution">
    <text evidence="8">The sequence shown here is derived from an EMBL/GenBank/DDBJ whole genome shotgun (WGS) entry which is preliminary data.</text>
</comment>
<evidence type="ECO:0000256" key="3">
    <source>
        <dbReference type="ARBA" id="ARBA00023082"/>
    </source>
</evidence>
<dbReference type="Proteomes" id="UP000176631">
    <property type="component" value="Unassembled WGS sequence"/>
</dbReference>
<dbReference type="SUPFAM" id="SSF88659">
    <property type="entry name" value="Sigma3 and sigma4 domains of RNA polymerase sigma factors"/>
    <property type="match status" value="1"/>
</dbReference>
<feature type="domain" description="RNA polymerase sigma-70 region 2" evidence="6">
    <location>
        <begin position="31"/>
        <end position="97"/>
    </location>
</feature>
<evidence type="ECO:0000313" key="8">
    <source>
        <dbReference type="EMBL" id="OGY22752.1"/>
    </source>
</evidence>
<organism evidence="8 9">
    <name type="scientific">Candidatus Woykebacteria bacterium RBG_13_40_15</name>
    <dbReference type="NCBI Taxonomy" id="1802593"/>
    <lineage>
        <taxon>Bacteria</taxon>
        <taxon>Candidatus Woykeibacteriota</taxon>
    </lineage>
</organism>
<dbReference type="InterPro" id="IPR036388">
    <property type="entry name" value="WH-like_DNA-bd_sf"/>
</dbReference>
<dbReference type="AlphaFoldDB" id="A0A1G1W4Y9"/>
<evidence type="ECO:0000256" key="4">
    <source>
        <dbReference type="ARBA" id="ARBA00023125"/>
    </source>
</evidence>
<dbReference type="InterPro" id="IPR014284">
    <property type="entry name" value="RNA_pol_sigma-70_dom"/>
</dbReference>
<dbReference type="NCBIfam" id="TIGR02937">
    <property type="entry name" value="sigma70-ECF"/>
    <property type="match status" value="1"/>
</dbReference>
<keyword evidence="5" id="KW-0804">Transcription</keyword>
<comment type="similarity">
    <text evidence="1">Belongs to the sigma-70 factor family. ECF subfamily.</text>
</comment>
<keyword evidence="3" id="KW-0731">Sigma factor</keyword>
<dbReference type="GO" id="GO:0006352">
    <property type="term" value="P:DNA-templated transcription initiation"/>
    <property type="evidence" value="ECO:0007669"/>
    <property type="project" value="InterPro"/>
</dbReference>
<dbReference type="Gene3D" id="1.10.10.10">
    <property type="entry name" value="Winged helix-like DNA-binding domain superfamily/Winged helix DNA-binding domain"/>
    <property type="match status" value="1"/>
</dbReference>
<dbReference type="PANTHER" id="PTHR43133:SF8">
    <property type="entry name" value="RNA POLYMERASE SIGMA FACTOR HI_1459-RELATED"/>
    <property type="match status" value="1"/>
</dbReference>
<evidence type="ECO:0008006" key="10">
    <source>
        <dbReference type="Google" id="ProtNLM"/>
    </source>
</evidence>
<dbReference type="InterPro" id="IPR013324">
    <property type="entry name" value="RNA_pol_sigma_r3/r4-like"/>
</dbReference>
<dbReference type="InterPro" id="IPR007630">
    <property type="entry name" value="RNA_pol_sigma70_r4"/>
</dbReference>
<reference evidence="8 9" key="1">
    <citation type="journal article" date="2016" name="Nat. Commun.">
        <title>Thousands of microbial genomes shed light on interconnected biogeochemical processes in an aquifer system.</title>
        <authorList>
            <person name="Anantharaman K."/>
            <person name="Brown C.T."/>
            <person name="Hug L.A."/>
            <person name="Sharon I."/>
            <person name="Castelle C.J."/>
            <person name="Probst A.J."/>
            <person name="Thomas B.C."/>
            <person name="Singh A."/>
            <person name="Wilkins M.J."/>
            <person name="Karaoz U."/>
            <person name="Brodie E.L."/>
            <person name="Williams K.H."/>
            <person name="Hubbard S.S."/>
            <person name="Banfield J.F."/>
        </authorList>
    </citation>
    <scope>NUCLEOTIDE SEQUENCE [LARGE SCALE GENOMIC DNA]</scope>
</reference>
<dbReference type="EMBL" id="MHCP01000036">
    <property type="protein sequence ID" value="OGY22752.1"/>
    <property type="molecule type" value="Genomic_DNA"/>
</dbReference>
<dbReference type="SUPFAM" id="SSF88946">
    <property type="entry name" value="Sigma2 domain of RNA polymerase sigma factors"/>
    <property type="match status" value="1"/>
</dbReference>
<dbReference type="GO" id="GO:0003677">
    <property type="term" value="F:DNA binding"/>
    <property type="evidence" value="ECO:0007669"/>
    <property type="project" value="UniProtKB-KW"/>
</dbReference>
<proteinExistence type="inferred from homology"/>
<dbReference type="InterPro" id="IPR013325">
    <property type="entry name" value="RNA_pol_sigma_r2"/>
</dbReference>
<dbReference type="STRING" id="1802593.A2172_05275"/>
<keyword evidence="2" id="KW-0805">Transcription regulation</keyword>
<dbReference type="PANTHER" id="PTHR43133">
    <property type="entry name" value="RNA POLYMERASE ECF-TYPE SIGMA FACTO"/>
    <property type="match status" value="1"/>
</dbReference>
<evidence type="ECO:0000259" key="7">
    <source>
        <dbReference type="Pfam" id="PF04545"/>
    </source>
</evidence>
<dbReference type="InterPro" id="IPR007627">
    <property type="entry name" value="RNA_pol_sigma70_r2"/>
</dbReference>